<dbReference type="RefSeq" id="XP_043008258.1">
    <property type="nucleotide sequence ID" value="XM_043152975.1"/>
</dbReference>
<dbReference type="SMART" id="SM00382">
    <property type="entry name" value="AAA"/>
    <property type="match status" value="1"/>
</dbReference>
<dbReference type="InterPro" id="IPR027417">
    <property type="entry name" value="P-loop_NTPase"/>
</dbReference>
<dbReference type="OrthoDB" id="10042665at2759"/>
<protein>
    <recommendedName>
        <fullName evidence="2">AAA+ ATPase domain-containing protein</fullName>
    </recommendedName>
</protein>
<dbReference type="SUPFAM" id="SSF52540">
    <property type="entry name" value="P-loop containing nucleoside triphosphate hydrolases"/>
    <property type="match status" value="1"/>
</dbReference>
<evidence type="ECO:0000313" key="3">
    <source>
        <dbReference type="EMBL" id="KAG7091788.1"/>
    </source>
</evidence>
<dbReference type="GeneID" id="66077268"/>
<dbReference type="InterPro" id="IPR003959">
    <property type="entry name" value="ATPase_AAA_core"/>
</dbReference>
<dbReference type="InterPro" id="IPR003593">
    <property type="entry name" value="AAA+_ATPase"/>
</dbReference>
<evidence type="ECO:0000259" key="2">
    <source>
        <dbReference type="SMART" id="SM00382"/>
    </source>
</evidence>
<dbReference type="GO" id="GO:0016887">
    <property type="term" value="F:ATP hydrolysis activity"/>
    <property type="evidence" value="ECO:0007669"/>
    <property type="project" value="InterPro"/>
</dbReference>
<feature type="region of interest" description="Disordered" evidence="1">
    <location>
        <begin position="1"/>
        <end position="79"/>
    </location>
</feature>
<dbReference type="EMBL" id="CM032185">
    <property type="protein sequence ID" value="KAG7091788.1"/>
    <property type="molecule type" value="Genomic_DNA"/>
</dbReference>
<sequence>MNIFRRISNAVRGDSSKDKDKDKDKYDYAWGSDNGWGDNGWAAPEPKGAPFPQTVPKRSRYPGRSRRATAKSPFHDHSHQSRDHYAQCAEIWDKQNSQWMIFDPKDAPSRPVIKHDDHIYFCVTARYQDHWSEPYDILTHFAEPLLSFVNTTCGSYGAWGNGAGTWVNEGVSNALEMGQGFRSLKKIKAKLEEIQDVRKKTSRKSTQDKLDLVKCLGNMAVDNRTPEADLDKFLGDLEKQLKVFVAYLEKKFKPIAERLASALRYGYMEFDLLPYYFEPGQHVSFTSANGNLLAMNVTHVHVYDDASHVAPNSCKRLSHISIEGFGYTWEGVSFTTQHLKTSCYSFTGKKELSELPVKILTPEKREELTARGRRYKAEAGIRYRVYKGDRIVIDRLGFVDAQVYESNKKRAKIRRRDSYDSYANPDPPTLNPEWSTRSVAWPQTNEKDIADELLCFLPVDLYGYNLSRKEWQLFDLDLVKPVQYDGKAWDHLVLDADVKTLIKGLVEVSTKSMTASGALVSDVIAKKGGGLTSVLYGPPGTGKTLTAEAVAELLRRPLLTVGSSDLPRDPSGMEDTLRHVLKLATAWDAVLLIDEADVFLEQRSLHEIERNALVSVALRVLEYHRGVVFLTTNRIKVFDEAFLSRFSIAVKYPELNKPGRYLIWSRFLELAGYKIVSSPFVTDDDLNEKIIPRQSIEELAEKKFNGRTIKNLVRTAQALALSANSHLKMEHIHVVVRAQEKFLEDFAVERASP</sequence>
<evidence type="ECO:0000256" key="1">
    <source>
        <dbReference type="SAM" id="MobiDB-lite"/>
    </source>
</evidence>
<dbReference type="PANTHER" id="PTHR46411:SF3">
    <property type="entry name" value="AAA+ ATPASE DOMAIN-CONTAINING PROTEIN"/>
    <property type="match status" value="1"/>
</dbReference>
<dbReference type="KEGG" id="more:E1B28_008192"/>
<dbReference type="AlphaFoldDB" id="A0A9P7URV4"/>
<feature type="domain" description="AAA+ ATPase" evidence="2">
    <location>
        <begin position="529"/>
        <end position="654"/>
    </location>
</feature>
<proteinExistence type="predicted"/>
<reference evidence="3" key="1">
    <citation type="journal article" date="2021" name="Genome Biol. Evol.">
        <title>The assembled and annotated genome of the fairy-ring fungus Marasmius oreades.</title>
        <authorList>
            <person name="Hiltunen M."/>
            <person name="Ament-Velasquez S.L."/>
            <person name="Johannesson H."/>
        </authorList>
    </citation>
    <scope>NUCLEOTIDE SEQUENCE</scope>
    <source>
        <strain evidence="3">03SP1</strain>
    </source>
</reference>
<evidence type="ECO:0000313" key="4">
    <source>
        <dbReference type="Proteomes" id="UP001049176"/>
    </source>
</evidence>
<dbReference type="Gene3D" id="3.40.50.300">
    <property type="entry name" value="P-loop containing nucleotide triphosphate hydrolases"/>
    <property type="match status" value="1"/>
</dbReference>
<accession>A0A9P7URV4</accession>
<dbReference type="Pfam" id="PF22942">
    <property type="entry name" value="DUF7025"/>
    <property type="match status" value="1"/>
</dbReference>
<dbReference type="InterPro" id="IPR054289">
    <property type="entry name" value="DUF7025"/>
</dbReference>
<dbReference type="Pfam" id="PF00004">
    <property type="entry name" value="AAA"/>
    <property type="match status" value="1"/>
</dbReference>
<comment type="caution">
    <text evidence="3">The sequence shown here is derived from an EMBL/GenBank/DDBJ whole genome shotgun (WGS) entry which is preliminary data.</text>
</comment>
<organism evidence="3 4">
    <name type="scientific">Marasmius oreades</name>
    <name type="common">fairy-ring Marasmius</name>
    <dbReference type="NCBI Taxonomy" id="181124"/>
    <lineage>
        <taxon>Eukaryota</taxon>
        <taxon>Fungi</taxon>
        <taxon>Dikarya</taxon>
        <taxon>Basidiomycota</taxon>
        <taxon>Agaricomycotina</taxon>
        <taxon>Agaricomycetes</taxon>
        <taxon>Agaricomycetidae</taxon>
        <taxon>Agaricales</taxon>
        <taxon>Marasmiineae</taxon>
        <taxon>Marasmiaceae</taxon>
        <taxon>Marasmius</taxon>
    </lineage>
</organism>
<gene>
    <name evidence="3" type="ORF">E1B28_008192</name>
</gene>
<dbReference type="Proteomes" id="UP001049176">
    <property type="component" value="Chromosome 5"/>
</dbReference>
<feature type="compositionally biased region" description="Basic and acidic residues" evidence="1">
    <location>
        <begin position="14"/>
        <end position="27"/>
    </location>
</feature>
<keyword evidence="4" id="KW-1185">Reference proteome</keyword>
<name>A0A9P7URV4_9AGAR</name>
<feature type="compositionally biased region" description="Basic residues" evidence="1">
    <location>
        <begin position="57"/>
        <end position="69"/>
    </location>
</feature>
<feature type="compositionally biased region" description="Low complexity" evidence="1">
    <location>
        <begin position="28"/>
        <end position="41"/>
    </location>
</feature>
<dbReference type="GO" id="GO:0005524">
    <property type="term" value="F:ATP binding"/>
    <property type="evidence" value="ECO:0007669"/>
    <property type="project" value="InterPro"/>
</dbReference>
<dbReference type="CDD" id="cd19481">
    <property type="entry name" value="RecA-like_protease"/>
    <property type="match status" value="1"/>
</dbReference>
<dbReference type="PANTHER" id="PTHR46411">
    <property type="entry name" value="FAMILY ATPASE, PUTATIVE-RELATED"/>
    <property type="match status" value="1"/>
</dbReference>